<dbReference type="InterPro" id="IPR003879">
    <property type="entry name" value="Butyrophylin_SPRY"/>
</dbReference>
<dbReference type="Proteomes" id="UP000288216">
    <property type="component" value="Unassembled WGS sequence"/>
</dbReference>
<evidence type="ECO:0000256" key="1">
    <source>
        <dbReference type="ARBA" id="ARBA00004496"/>
    </source>
</evidence>
<dbReference type="Pfam" id="PF13765">
    <property type="entry name" value="PRY"/>
    <property type="match status" value="1"/>
</dbReference>
<evidence type="ECO:0000313" key="12">
    <source>
        <dbReference type="Proteomes" id="UP000288216"/>
    </source>
</evidence>
<dbReference type="Pfam" id="PF00097">
    <property type="entry name" value="zf-C3HC4"/>
    <property type="match status" value="1"/>
</dbReference>
<evidence type="ECO:0000256" key="2">
    <source>
        <dbReference type="ARBA" id="ARBA00008518"/>
    </source>
</evidence>
<comment type="similarity">
    <text evidence="2">Belongs to the TRIM/RBCC family.</text>
</comment>
<evidence type="ECO:0000256" key="3">
    <source>
        <dbReference type="ARBA" id="ARBA00022490"/>
    </source>
</evidence>
<dbReference type="PRINTS" id="PR01407">
    <property type="entry name" value="BUTYPHLNCDUF"/>
</dbReference>
<accession>A0A401PWW4</accession>
<dbReference type="PROSITE" id="PS50119">
    <property type="entry name" value="ZF_BBOX"/>
    <property type="match status" value="1"/>
</dbReference>
<evidence type="ECO:0000259" key="9">
    <source>
        <dbReference type="PROSITE" id="PS50119"/>
    </source>
</evidence>
<sequence>MAGCRQLECLAEELSCSICLSLFVQPVSLPCEHSFCRPCISQCWEAQGELGPPGGPSCPHCRLPCPGKALKPNRVLANLVEQLRCLELALGDSPLCLEHQEALRLFCEDDQELICLICRDDPKHSQHSFLPLRQAASKYKHQLNEILSTEEGKQQKRSILIEQQQEQISALQETSGTLLHHISSEFEELHRFLAGREQHLSEELEQETEQCRRLMEGNLTAAERVRSTAEQGLSQLRAAIAEKNDSAFLKALKGLKQRFQEKGGNEVMNVVKRGPELGIFKGPLQYTVWKEMLQILSPVLASLTLDPRTAQPRLILSEDLTKVHSGNLRRNLPNGRERFEPCTCVLSSQGFTSGKHYWEVEVANKTDWDLGLALETAGRKGQITLMPSVGYWTICQRHGHTYGALAVPSVILKLTAKPRKIGIYLDYEGGQVSFYNADSMSHLYTFTDTFKGKLFPFFNPWINKSMGNSEPLKLLHLKLTS</sequence>
<dbReference type="InterPro" id="IPR006574">
    <property type="entry name" value="PRY"/>
</dbReference>
<dbReference type="InterPro" id="IPR043136">
    <property type="entry name" value="B30.2/SPRY_sf"/>
</dbReference>
<keyword evidence="5 7" id="KW-0863">Zinc-finger</keyword>
<evidence type="ECO:0000256" key="7">
    <source>
        <dbReference type="PROSITE-ProRule" id="PRU00024"/>
    </source>
</evidence>
<dbReference type="EMBL" id="BFAA01012934">
    <property type="protein sequence ID" value="GCB77621.1"/>
    <property type="molecule type" value="Genomic_DNA"/>
</dbReference>
<dbReference type="OMA" id="SRRPETH"/>
<dbReference type="InterPro" id="IPR003877">
    <property type="entry name" value="SPRY_dom"/>
</dbReference>
<dbReference type="InterPro" id="IPR001841">
    <property type="entry name" value="Znf_RING"/>
</dbReference>
<dbReference type="Gene3D" id="3.30.40.10">
    <property type="entry name" value="Zinc/RING finger domain, C3HC4 (zinc finger)"/>
    <property type="match status" value="1"/>
</dbReference>
<dbReference type="OrthoDB" id="128536at2759"/>
<evidence type="ECO:0000256" key="6">
    <source>
        <dbReference type="ARBA" id="ARBA00022833"/>
    </source>
</evidence>
<evidence type="ECO:0000259" key="10">
    <source>
        <dbReference type="PROSITE" id="PS50188"/>
    </source>
</evidence>
<dbReference type="CDD" id="cd13733">
    <property type="entry name" value="SPRY_PRY_C-I_1"/>
    <property type="match status" value="1"/>
</dbReference>
<dbReference type="Pfam" id="PF00643">
    <property type="entry name" value="zf-B_box"/>
    <property type="match status" value="1"/>
</dbReference>
<dbReference type="Pfam" id="PF00622">
    <property type="entry name" value="SPRY"/>
    <property type="match status" value="1"/>
</dbReference>
<feature type="domain" description="RING-type" evidence="8">
    <location>
        <begin position="16"/>
        <end position="62"/>
    </location>
</feature>
<comment type="subcellular location">
    <subcellularLocation>
        <location evidence="1">Cytoplasm</location>
    </subcellularLocation>
</comment>
<dbReference type="InterPro" id="IPR050143">
    <property type="entry name" value="TRIM/RBCC"/>
</dbReference>
<reference evidence="11 12" key="1">
    <citation type="journal article" date="2018" name="Nat. Ecol. Evol.">
        <title>Shark genomes provide insights into elasmobranch evolution and the origin of vertebrates.</title>
        <authorList>
            <person name="Hara Y"/>
            <person name="Yamaguchi K"/>
            <person name="Onimaru K"/>
            <person name="Kadota M"/>
            <person name="Koyanagi M"/>
            <person name="Keeley SD"/>
            <person name="Tatsumi K"/>
            <person name="Tanaka K"/>
            <person name="Motone F"/>
            <person name="Kageyama Y"/>
            <person name="Nozu R"/>
            <person name="Adachi N"/>
            <person name="Nishimura O"/>
            <person name="Nakagawa R"/>
            <person name="Tanegashima C"/>
            <person name="Kiyatake I"/>
            <person name="Matsumoto R"/>
            <person name="Murakumo K"/>
            <person name="Nishida K"/>
            <person name="Terakita A"/>
            <person name="Kuratani S"/>
            <person name="Sato K"/>
            <person name="Hyodo S Kuraku.S."/>
        </authorList>
    </citation>
    <scope>NUCLEOTIDE SEQUENCE [LARGE SCALE GENOMIC DNA]</scope>
</reference>
<evidence type="ECO:0000259" key="8">
    <source>
        <dbReference type="PROSITE" id="PS50089"/>
    </source>
</evidence>
<dbReference type="SMART" id="SM00336">
    <property type="entry name" value="BBOX"/>
    <property type="match status" value="1"/>
</dbReference>
<dbReference type="CDD" id="cd19800">
    <property type="entry name" value="Bbox2_xNF7-like"/>
    <property type="match status" value="1"/>
</dbReference>
<dbReference type="PROSITE" id="PS00518">
    <property type="entry name" value="ZF_RING_1"/>
    <property type="match status" value="1"/>
</dbReference>
<dbReference type="SUPFAM" id="SSF57845">
    <property type="entry name" value="B-box zinc-binding domain"/>
    <property type="match status" value="1"/>
</dbReference>
<comment type="caution">
    <text evidence="11">The sequence shown here is derived from an EMBL/GenBank/DDBJ whole genome shotgun (WGS) entry which is preliminary data.</text>
</comment>
<name>A0A401PWW4_SCYTO</name>
<dbReference type="STRING" id="75743.A0A401PWW4"/>
<dbReference type="InterPro" id="IPR018957">
    <property type="entry name" value="Znf_C3HC4_RING-type"/>
</dbReference>
<dbReference type="FunFam" id="2.60.120.920:FF:000004">
    <property type="entry name" value="Butyrophilin subfamily 1 member A1"/>
    <property type="match status" value="1"/>
</dbReference>
<dbReference type="PROSITE" id="PS50188">
    <property type="entry name" value="B302_SPRY"/>
    <property type="match status" value="1"/>
</dbReference>
<keyword evidence="4" id="KW-0479">Metal-binding</keyword>
<keyword evidence="6" id="KW-0862">Zinc</keyword>
<protein>
    <submittedName>
        <fullName evidence="11">Uncharacterized protein</fullName>
    </submittedName>
</protein>
<dbReference type="InterPro" id="IPR013320">
    <property type="entry name" value="ConA-like_dom_sf"/>
</dbReference>
<dbReference type="SMART" id="SM00449">
    <property type="entry name" value="SPRY"/>
    <property type="match status" value="1"/>
</dbReference>
<dbReference type="AlphaFoldDB" id="A0A401PWW4"/>
<dbReference type="InterPro" id="IPR013083">
    <property type="entry name" value="Znf_RING/FYVE/PHD"/>
</dbReference>
<feature type="domain" description="B box-type" evidence="9">
    <location>
        <begin position="91"/>
        <end position="132"/>
    </location>
</feature>
<dbReference type="PROSITE" id="PS50089">
    <property type="entry name" value="ZF_RING_2"/>
    <property type="match status" value="1"/>
</dbReference>
<feature type="domain" description="B30.2/SPRY" evidence="10">
    <location>
        <begin position="283"/>
        <end position="479"/>
    </location>
</feature>
<dbReference type="SMART" id="SM00589">
    <property type="entry name" value="PRY"/>
    <property type="match status" value="1"/>
</dbReference>
<dbReference type="Gene3D" id="2.60.120.920">
    <property type="match status" value="1"/>
</dbReference>
<dbReference type="InterPro" id="IPR000315">
    <property type="entry name" value="Znf_B-box"/>
</dbReference>
<dbReference type="Gene3D" id="3.30.160.60">
    <property type="entry name" value="Classic Zinc Finger"/>
    <property type="match status" value="1"/>
</dbReference>
<evidence type="ECO:0000256" key="5">
    <source>
        <dbReference type="ARBA" id="ARBA00022771"/>
    </source>
</evidence>
<dbReference type="InterPro" id="IPR001870">
    <property type="entry name" value="B30.2/SPRY"/>
</dbReference>
<evidence type="ECO:0000256" key="4">
    <source>
        <dbReference type="ARBA" id="ARBA00022723"/>
    </source>
</evidence>
<dbReference type="GO" id="GO:0008270">
    <property type="term" value="F:zinc ion binding"/>
    <property type="evidence" value="ECO:0007669"/>
    <property type="project" value="UniProtKB-KW"/>
</dbReference>
<dbReference type="GO" id="GO:0005737">
    <property type="term" value="C:cytoplasm"/>
    <property type="evidence" value="ECO:0007669"/>
    <property type="project" value="UniProtKB-SubCell"/>
</dbReference>
<dbReference type="InterPro" id="IPR017907">
    <property type="entry name" value="Znf_RING_CS"/>
</dbReference>
<dbReference type="PANTHER" id="PTHR24103">
    <property type="entry name" value="E3 UBIQUITIN-PROTEIN LIGASE TRIM"/>
    <property type="match status" value="1"/>
</dbReference>
<dbReference type="SMART" id="SM00184">
    <property type="entry name" value="RING"/>
    <property type="match status" value="1"/>
</dbReference>
<keyword evidence="12" id="KW-1185">Reference proteome</keyword>
<keyword evidence="3" id="KW-0963">Cytoplasm</keyword>
<gene>
    <name evidence="11" type="ORF">scyTo_0018495</name>
</gene>
<evidence type="ECO:0000313" key="11">
    <source>
        <dbReference type="EMBL" id="GCB77621.1"/>
    </source>
</evidence>
<dbReference type="SUPFAM" id="SSF49899">
    <property type="entry name" value="Concanavalin A-like lectins/glucanases"/>
    <property type="match status" value="1"/>
</dbReference>
<proteinExistence type="inferred from homology"/>
<dbReference type="SUPFAM" id="SSF57850">
    <property type="entry name" value="RING/U-box"/>
    <property type="match status" value="1"/>
</dbReference>
<organism evidence="11 12">
    <name type="scientific">Scyliorhinus torazame</name>
    <name type="common">Cloudy catshark</name>
    <name type="synonym">Catulus torazame</name>
    <dbReference type="NCBI Taxonomy" id="75743"/>
    <lineage>
        <taxon>Eukaryota</taxon>
        <taxon>Metazoa</taxon>
        <taxon>Chordata</taxon>
        <taxon>Craniata</taxon>
        <taxon>Vertebrata</taxon>
        <taxon>Chondrichthyes</taxon>
        <taxon>Elasmobranchii</taxon>
        <taxon>Galeomorphii</taxon>
        <taxon>Galeoidea</taxon>
        <taxon>Carcharhiniformes</taxon>
        <taxon>Scyliorhinidae</taxon>
        <taxon>Scyliorhinus</taxon>
    </lineage>
</organism>